<sequence length="191" mass="21105">MAELQATRIDFEAYVFQTKGLNRRQLWTRSSITDLAGHYLHHLLTERAISTRIDILDIASRIDAIARAINKSLPTDSKWDLMLLGVTNRLPEDKIEADQVEVQGQGNQRGGDQSQFQGFGGMKGKGKQGGDEDEDGVLVEGAGLDENGKVGNGDYFDVEQMVEGDGDMVEMEELEEAEREAEAEETDDGLD</sequence>
<gene>
    <name evidence="2" type="ORF">B9Z65_2914</name>
</gene>
<dbReference type="AlphaFoldDB" id="A0A2P7ZTU1"/>
<proteinExistence type="predicted"/>
<dbReference type="Proteomes" id="UP000243723">
    <property type="component" value="Unassembled WGS sequence"/>
</dbReference>
<reference evidence="2 3" key="1">
    <citation type="submission" date="2017-05" db="EMBL/GenBank/DDBJ databases">
        <title>Draft genome sequence of Elsinoe australis.</title>
        <authorList>
            <person name="Cheng Q."/>
        </authorList>
    </citation>
    <scope>NUCLEOTIDE SEQUENCE [LARGE SCALE GENOMIC DNA]</scope>
    <source>
        <strain evidence="2 3">NL1</strain>
    </source>
</reference>
<keyword evidence="3" id="KW-1185">Reference proteome</keyword>
<accession>A0A2P7ZTU1</accession>
<evidence type="ECO:0000256" key="1">
    <source>
        <dbReference type="SAM" id="MobiDB-lite"/>
    </source>
</evidence>
<protein>
    <submittedName>
        <fullName evidence="2">Uncharacterized protein</fullName>
    </submittedName>
</protein>
<name>A0A2P7ZTU1_9PEZI</name>
<evidence type="ECO:0000313" key="2">
    <source>
        <dbReference type="EMBL" id="PSK51647.1"/>
    </source>
</evidence>
<organism evidence="2 3">
    <name type="scientific">Elsinoe australis</name>
    <dbReference type="NCBI Taxonomy" id="40998"/>
    <lineage>
        <taxon>Eukaryota</taxon>
        <taxon>Fungi</taxon>
        <taxon>Dikarya</taxon>
        <taxon>Ascomycota</taxon>
        <taxon>Pezizomycotina</taxon>
        <taxon>Dothideomycetes</taxon>
        <taxon>Dothideomycetidae</taxon>
        <taxon>Myriangiales</taxon>
        <taxon>Elsinoaceae</taxon>
        <taxon>Elsinoe</taxon>
    </lineage>
</organism>
<feature type="region of interest" description="Disordered" evidence="1">
    <location>
        <begin position="103"/>
        <end position="191"/>
    </location>
</feature>
<comment type="caution">
    <text evidence="2">The sequence shown here is derived from an EMBL/GenBank/DDBJ whole genome shotgun (WGS) entry which is preliminary data.</text>
</comment>
<evidence type="ECO:0000313" key="3">
    <source>
        <dbReference type="Proteomes" id="UP000243723"/>
    </source>
</evidence>
<feature type="compositionally biased region" description="Acidic residues" evidence="1">
    <location>
        <begin position="156"/>
        <end position="191"/>
    </location>
</feature>
<dbReference type="EMBL" id="NHZQ01000121">
    <property type="protein sequence ID" value="PSK51647.1"/>
    <property type="molecule type" value="Genomic_DNA"/>
</dbReference>